<gene>
    <name evidence="2" type="ORF">AYJ54_32270</name>
</gene>
<evidence type="ECO:0000313" key="3">
    <source>
        <dbReference type="Proteomes" id="UP000076959"/>
    </source>
</evidence>
<reference evidence="2 3" key="1">
    <citation type="submission" date="2016-03" db="EMBL/GenBank/DDBJ databases">
        <title>Draft Genome Sequence of the Strain BR 10245 (Bradyrhizobium sp.) isolated from nodules of Centrolobium paraense.</title>
        <authorList>
            <person name="Simoes-Araujo J.L.Sr."/>
            <person name="Barauna A.C."/>
            <person name="Silva K."/>
            <person name="Zilli J.E."/>
        </authorList>
    </citation>
    <scope>NUCLEOTIDE SEQUENCE [LARGE SCALE GENOMIC DNA]</scope>
    <source>
        <strain evidence="2 3">BR 10245</strain>
    </source>
</reference>
<keyword evidence="3" id="KW-1185">Reference proteome</keyword>
<dbReference type="EMBL" id="LUUB01000114">
    <property type="protein sequence ID" value="OAE99956.1"/>
    <property type="molecule type" value="Genomic_DNA"/>
</dbReference>
<comment type="caution">
    <text evidence="2">The sequence shown here is derived from an EMBL/GenBank/DDBJ whole genome shotgun (WGS) entry which is preliminary data.</text>
</comment>
<dbReference type="RefSeq" id="WP_063708217.1">
    <property type="nucleotide sequence ID" value="NZ_LUUB01000114.1"/>
</dbReference>
<name>A0A176YBL5_9BRAD</name>
<proteinExistence type="predicted"/>
<dbReference type="Proteomes" id="UP000076959">
    <property type="component" value="Unassembled WGS sequence"/>
</dbReference>
<feature type="region of interest" description="Disordered" evidence="1">
    <location>
        <begin position="83"/>
        <end position="107"/>
    </location>
</feature>
<evidence type="ECO:0000256" key="1">
    <source>
        <dbReference type="SAM" id="MobiDB-lite"/>
    </source>
</evidence>
<feature type="compositionally biased region" description="Basic and acidic residues" evidence="1">
    <location>
        <begin position="83"/>
        <end position="101"/>
    </location>
</feature>
<accession>A0A176YBL5</accession>
<organism evidence="2 3">
    <name type="scientific">Bradyrhizobium centrolobii</name>
    <dbReference type="NCBI Taxonomy" id="1505087"/>
    <lineage>
        <taxon>Bacteria</taxon>
        <taxon>Pseudomonadati</taxon>
        <taxon>Pseudomonadota</taxon>
        <taxon>Alphaproteobacteria</taxon>
        <taxon>Hyphomicrobiales</taxon>
        <taxon>Nitrobacteraceae</taxon>
        <taxon>Bradyrhizobium</taxon>
    </lineage>
</organism>
<protein>
    <submittedName>
        <fullName evidence="2">Uncharacterized protein</fullName>
    </submittedName>
</protein>
<dbReference type="AlphaFoldDB" id="A0A176YBL5"/>
<feature type="region of interest" description="Disordered" evidence="1">
    <location>
        <begin position="18"/>
        <end position="53"/>
    </location>
</feature>
<evidence type="ECO:0000313" key="2">
    <source>
        <dbReference type="EMBL" id="OAE99956.1"/>
    </source>
</evidence>
<feature type="compositionally biased region" description="Basic and acidic residues" evidence="1">
    <location>
        <begin position="23"/>
        <end position="42"/>
    </location>
</feature>
<sequence length="107" mass="11610">MIDAKHGDVLIDGREAAAASSDLGDRIGAPHERSADVRERNPESTIDLCRPSRDDAGEHRWAALAFHSPERATSARILAVRRESSHDGIPDGLGDRMDDHLTTSSTL</sequence>